<accession>A0ACC2XUP8</accession>
<protein>
    <submittedName>
        <fullName evidence="1">Uncharacterized protein</fullName>
    </submittedName>
</protein>
<sequence length="492" mass="53587">MLPILKRLLPPKQNKEEIIIKQHGHATATITSVTTAITLTLLFRSIGAVIFGEFFFFSSLLSDRFGRKWTLVANLLLIAVFELGSSFCTTYGAFLGVRSMFGIAMGGIWGQAANTALENVPPQARGLISGFLQQGYAVGYLIAAVVNLLLVPHTKHSWRALYWVGTGLSVFAAIFRACLPESRAFVKAKQESAMRENHNEAGKTKAFLRETKLMLKVQWKRAIWAVVSQSFPIFVIFFRADDQGALFFKALMMLFNFLSHGSQDLYPTYLQKTKLFTLKLSSKATIIANCGAVVGGILFGYASQFSGRRLAIIVAIFWTGAFIPLWILPDTFGKLSAGAFFVQFGVQGAWGVVPIYLAESSPASFRASFGGIAYQLGNMISAASAQIEAKAGETLRVNVHGKDLPDYASVQGILIGVVLVLLLLVVLIGPDNHGSHFEEAAVAFVPGAGLQDPAEFVDHSALKGELSQQSSRMEAGHVGEKEKAEQMYVEKV</sequence>
<name>A0ACC2XUP8_9TREE</name>
<proteinExistence type="predicted"/>
<comment type="caution">
    <text evidence="1">The sequence shown here is derived from an EMBL/GenBank/DDBJ whole genome shotgun (WGS) entry which is preliminary data.</text>
</comment>
<organism evidence="1 2">
    <name type="scientific">Naganishia onofrii</name>
    <dbReference type="NCBI Taxonomy" id="1851511"/>
    <lineage>
        <taxon>Eukaryota</taxon>
        <taxon>Fungi</taxon>
        <taxon>Dikarya</taxon>
        <taxon>Basidiomycota</taxon>
        <taxon>Agaricomycotina</taxon>
        <taxon>Tremellomycetes</taxon>
        <taxon>Filobasidiales</taxon>
        <taxon>Filobasidiaceae</taxon>
        <taxon>Naganishia</taxon>
    </lineage>
</organism>
<dbReference type="EMBL" id="JASBWV010000002">
    <property type="protein sequence ID" value="KAJ9127603.1"/>
    <property type="molecule type" value="Genomic_DNA"/>
</dbReference>
<evidence type="ECO:0000313" key="1">
    <source>
        <dbReference type="EMBL" id="KAJ9127603.1"/>
    </source>
</evidence>
<dbReference type="Proteomes" id="UP001234202">
    <property type="component" value="Unassembled WGS sequence"/>
</dbReference>
<gene>
    <name evidence="1" type="ORF">QFC24_001013</name>
</gene>
<keyword evidence="2" id="KW-1185">Reference proteome</keyword>
<evidence type="ECO:0000313" key="2">
    <source>
        <dbReference type="Proteomes" id="UP001234202"/>
    </source>
</evidence>
<reference evidence="1" key="1">
    <citation type="submission" date="2023-04" db="EMBL/GenBank/DDBJ databases">
        <title>Draft Genome sequencing of Naganishia species isolated from polar environments using Oxford Nanopore Technology.</title>
        <authorList>
            <person name="Leo P."/>
            <person name="Venkateswaran K."/>
        </authorList>
    </citation>
    <scope>NUCLEOTIDE SEQUENCE</scope>
    <source>
        <strain evidence="1">DBVPG 5303</strain>
    </source>
</reference>